<evidence type="ECO:0000259" key="4">
    <source>
        <dbReference type="PROSITE" id="PS50932"/>
    </source>
</evidence>
<dbReference type="InterPro" id="IPR028082">
    <property type="entry name" value="Peripla_BP_I"/>
</dbReference>
<proteinExistence type="predicted"/>
<dbReference type="SUPFAM" id="SSF53822">
    <property type="entry name" value="Periplasmic binding protein-like I"/>
    <property type="match status" value="1"/>
</dbReference>
<comment type="caution">
    <text evidence="5">The sequence shown here is derived from an EMBL/GenBank/DDBJ whole genome shotgun (WGS) entry which is preliminary data.</text>
</comment>
<sequence>MQTVQSNQLNGKTGEQVKQRKVTLADVAREAGVSSATVSRALSTPDMVSADVRSRIQQVIDKLGYVPDPAARALASARTKVIGVLIPSVTNNVFSDVLRGIYAKIRNSQYDVQLGNTHYSTLQEENLLKVFLSQRPAGLIVTGIDQSAESLKLLRQASCPIVQIMEFGNEPVDMMVGFSHWWGAHAAAVHLIEQGYRRIGFLGARMDPRTQRRLEGFSQALTANGLYDERLVVTTTKPSTVSLGCDLLSEILSISPDVDAVFCINDDLALGALFECQRRRIKVPHQFGICGFNDLEMMSVANPSITSVRTHRKEMGEQAVAMLLSAIAKGEIRDKIIDIGFELVKRQSTQRQMKIQPDYQL</sequence>
<dbReference type="Pfam" id="PF00356">
    <property type="entry name" value="LacI"/>
    <property type="match status" value="1"/>
</dbReference>
<dbReference type="RefSeq" id="WP_071631563.1">
    <property type="nucleotide sequence ID" value="NZ_MOEC01000008.1"/>
</dbReference>
<dbReference type="PRINTS" id="PR00036">
    <property type="entry name" value="HTHLACI"/>
</dbReference>
<dbReference type="CDD" id="cd01575">
    <property type="entry name" value="PBP1_GntR"/>
    <property type="match status" value="1"/>
</dbReference>
<dbReference type="InterPro" id="IPR010982">
    <property type="entry name" value="Lambda_DNA-bd_dom_sf"/>
</dbReference>
<gene>
    <name evidence="5" type="ORF">BLA27_09680</name>
</gene>
<dbReference type="GO" id="GO:0003700">
    <property type="term" value="F:DNA-binding transcription factor activity"/>
    <property type="evidence" value="ECO:0007669"/>
    <property type="project" value="TreeGrafter"/>
</dbReference>
<dbReference type="PANTHER" id="PTHR30146:SF2">
    <property type="entry name" value="HTH-TYPE TRANSCRIPTIONAL REGULATOR GNTR"/>
    <property type="match status" value="1"/>
</dbReference>
<dbReference type="SMART" id="SM00354">
    <property type="entry name" value="HTH_LACI"/>
    <property type="match status" value="1"/>
</dbReference>
<dbReference type="CDD" id="cd01392">
    <property type="entry name" value="HTH_LacI"/>
    <property type="match status" value="1"/>
</dbReference>
<dbReference type="Gene3D" id="1.10.260.40">
    <property type="entry name" value="lambda repressor-like DNA-binding domains"/>
    <property type="match status" value="1"/>
</dbReference>
<name>A0A1J6HKX9_9HYPH</name>
<evidence type="ECO:0000256" key="2">
    <source>
        <dbReference type="ARBA" id="ARBA00023125"/>
    </source>
</evidence>
<dbReference type="PROSITE" id="PS50932">
    <property type="entry name" value="HTH_LACI_2"/>
    <property type="match status" value="1"/>
</dbReference>
<keyword evidence="1" id="KW-0805">Transcription regulation</keyword>
<dbReference type="PROSITE" id="PS00356">
    <property type="entry name" value="HTH_LACI_1"/>
    <property type="match status" value="1"/>
</dbReference>
<dbReference type="InterPro" id="IPR000843">
    <property type="entry name" value="HTH_LacI"/>
</dbReference>
<dbReference type="PANTHER" id="PTHR30146">
    <property type="entry name" value="LACI-RELATED TRANSCRIPTIONAL REPRESSOR"/>
    <property type="match status" value="1"/>
</dbReference>
<dbReference type="OrthoDB" id="7170131at2"/>
<feature type="domain" description="HTH lacI-type" evidence="4">
    <location>
        <begin position="22"/>
        <end position="76"/>
    </location>
</feature>
<evidence type="ECO:0000256" key="1">
    <source>
        <dbReference type="ARBA" id="ARBA00023015"/>
    </source>
</evidence>
<reference evidence="5 6" key="1">
    <citation type="submission" date="2016-10" db="EMBL/GenBank/DDBJ databases">
        <title>The Draft Genome Sequence of the Potato Rhizosphere Bacteria Ochrobactrum sp. IPA7.2.</title>
        <authorList>
            <person name="Gogoleva N.E."/>
            <person name="Khlopko Y.A."/>
            <person name="Burygin G.L."/>
            <person name="Plotnikov A.O."/>
        </authorList>
    </citation>
    <scope>NUCLEOTIDE SEQUENCE [LARGE SCALE GENOMIC DNA]</scope>
    <source>
        <strain evidence="5 6">IPA7.2</strain>
    </source>
</reference>
<dbReference type="EMBL" id="MOEC01000008">
    <property type="protein sequence ID" value="OIS93580.1"/>
    <property type="molecule type" value="Genomic_DNA"/>
</dbReference>
<dbReference type="GO" id="GO:0000976">
    <property type="term" value="F:transcription cis-regulatory region binding"/>
    <property type="evidence" value="ECO:0007669"/>
    <property type="project" value="TreeGrafter"/>
</dbReference>
<dbReference type="InterPro" id="IPR046335">
    <property type="entry name" value="LacI/GalR-like_sensor"/>
</dbReference>
<dbReference type="Proteomes" id="UP000182985">
    <property type="component" value="Unassembled WGS sequence"/>
</dbReference>
<dbReference type="SUPFAM" id="SSF47413">
    <property type="entry name" value="lambda repressor-like DNA-binding domains"/>
    <property type="match status" value="1"/>
</dbReference>
<dbReference type="AlphaFoldDB" id="A0A1J6HKX9"/>
<protein>
    <submittedName>
        <fullName evidence="5">Transcriptional regulator</fullName>
    </submittedName>
</protein>
<dbReference type="Gene3D" id="3.40.50.2300">
    <property type="match status" value="2"/>
</dbReference>
<organism evidence="5 6">
    <name type="scientific">Brucella cytisi</name>
    <dbReference type="NCBI Taxonomy" id="407152"/>
    <lineage>
        <taxon>Bacteria</taxon>
        <taxon>Pseudomonadati</taxon>
        <taxon>Pseudomonadota</taxon>
        <taxon>Alphaproteobacteria</taxon>
        <taxon>Hyphomicrobiales</taxon>
        <taxon>Brucellaceae</taxon>
        <taxon>Brucella/Ochrobactrum group</taxon>
        <taxon>Brucella</taxon>
    </lineage>
</organism>
<dbReference type="Pfam" id="PF13377">
    <property type="entry name" value="Peripla_BP_3"/>
    <property type="match status" value="1"/>
</dbReference>
<accession>A0A1J6HKX9</accession>
<evidence type="ECO:0000313" key="6">
    <source>
        <dbReference type="Proteomes" id="UP000182985"/>
    </source>
</evidence>
<keyword evidence="2" id="KW-0238">DNA-binding</keyword>
<evidence type="ECO:0000313" key="5">
    <source>
        <dbReference type="EMBL" id="OIS93580.1"/>
    </source>
</evidence>
<keyword evidence="6" id="KW-1185">Reference proteome</keyword>
<evidence type="ECO:0000256" key="3">
    <source>
        <dbReference type="ARBA" id="ARBA00023163"/>
    </source>
</evidence>
<keyword evidence="3" id="KW-0804">Transcription</keyword>